<dbReference type="GO" id="GO:0005829">
    <property type="term" value="C:cytosol"/>
    <property type="evidence" value="ECO:0007669"/>
    <property type="project" value="TreeGrafter"/>
</dbReference>
<keyword evidence="16" id="KW-1185">Reference proteome</keyword>
<evidence type="ECO:0000313" key="16">
    <source>
        <dbReference type="Proteomes" id="UP000198668"/>
    </source>
</evidence>
<feature type="binding site" evidence="11 13">
    <location>
        <position position="146"/>
    </location>
    <ligand>
        <name>Zn(2+)</name>
        <dbReference type="ChEBI" id="CHEBI:29105"/>
        <label>1</label>
    </ligand>
</feature>
<evidence type="ECO:0000256" key="12">
    <source>
        <dbReference type="PIRSR" id="PIRSR037215-1"/>
    </source>
</evidence>
<sequence length="415" mass="45927">MSESKYQNLVPRFVRYVKTETRSDETSTTVPSTQSQVDFAKSLMKELEEIGLKDIHYNTTNGYVTATLPSNTDKKVPTIGFISHMDTADFNAENVQPQFHENYDGSDISLNKDGSVILSPTDFPNLKQYIGQTLITTDGTTLLGADDKAGIAEIMTAMEILLKDQTIPHGDIRVGFGPDEEIGIGADLFDVKEFAADYAYTMDGGPVGELEYESFNAASANIFIQGKNVHPGTAKNTMVNALSLAMQFDGQLPEGEVPEKTEGREGFYHLLGLSGEVEEAKMSYIIRDHDRDTFEARKEKMLSIAEKMNKELGEERVKVILKDQYYNMGEIIEKDMRPINIAKEAMENLAIKPIIEPIRGGTDGSKISFMGLPTPNIFAGGENFHGRYEFVAVESMEKATAVIVEIARLNAEKEG</sequence>
<accession>A0A1I3BBL6</accession>
<feature type="domain" description="Peptidase M20 dimerisation" evidence="14">
    <location>
        <begin position="212"/>
        <end position="310"/>
    </location>
</feature>
<dbReference type="Gene3D" id="3.40.630.10">
    <property type="entry name" value="Zn peptidases"/>
    <property type="match status" value="1"/>
</dbReference>
<dbReference type="PROSITE" id="PS00758">
    <property type="entry name" value="ARGE_DAPE_CPG2_1"/>
    <property type="match status" value="1"/>
</dbReference>
<dbReference type="OrthoDB" id="9804934at2"/>
<feature type="binding site" evidence="11 13">
    <location>
        <position position="181"/>
    </location>
    <ligand>
        <name>Zn(2+)</name>
        <dbReference type="ChEBI" id="CHEBI:29105"/>
        <label>2</label>
    </ligand>
</feature>
<dbReference type="InterPro" id="IPR010161">
    <property type="entry name" value="Peptidase_M20B"/>
</dbReference>
<keyword evidence="6 11" id="KW-0645">Protease</keyword>
<comment type="function">
    <text evidence="11">Cleaves the N-terminal amino acid of tripeptides.</text>
</comment>
<evidence type="ECO:0000259" key="14">
    <source>
        <dbReference type="Pfam" id="PF07687"/>
    </source>
</evidence>
<feature type="binding site" evidence="11 13">
    <location>
        <position position="385"/>
    </location>
    <ligand>
        <name>Zn(2+)</name>
        <dbReference type="ChEBI" id="CHEBI:29105"/>
        <label>2</label>
    </ligand>
</feature>
<dbReference type="SUPFAM" id="SSF55031">
    <property type="entry name" value="Bacterial exopeptidase dimerisation domain"/>
    <property type="match status" value="1"/>
</dbReference>
<dbReference type="NCBIfam" id="NF003976">
    <property type="entry name" value="PRK05469.1"/>
    <property type="match status" value="1"/>
</dbReference>
<dbReference type="CDD" id="cd03892">
    <property type="entry name" value="M20_peptT"/>
    <property type="match status" value="1"/>
</dbReference>
<evidence type="ECO:0000256" key="2">
    <source>
        <dbReference type="ARBA" id="ARBA00004496"/>
    </source>
</evidence>
<feature type="active site" description="Proton acceptor" evidence="11 12">
    <location>
        <position position="180"/>
    </location>
</feature>
<keyword evidence="10 11" id="KW-0482">Metalloprotease</keyword>
<dbReference type="PIRSF" id="PIRSF037215">
    <property type="entry name" value="Peptidase_M20B"/>
    <property type="match status" value="1"/>
</dbReference>
<dbReference type="GO" id="GO:0008270">
    <property type="term" value="F:zinc ion binding"/>
    <property type="evidence" value="ECO:0007669"/>
    <property type="project" value="UniProtKB-UniRule"/>
</dbReference>
<keyword evidence="7 11" id="KW-0479">Metal-binding</keyword>
<dbReference type="NCBIfam" id="NF009920">
    <property type="entry name" value="PRK13381.1"/>
    <property type="match status" value="1"/>
</dbReference>
<dbReference type="SUPFAM" id="SSF53187">
    <property type="entry name" value="Zn-dependent exopeptidases"/>
    <property type="match status" value="1"/>
</dbReference>
<dbReference type="InterPro" id="IPR036264">
    <property type="entry name" value="Bact_exopeptidase_dim_dom"/>
</dbReference>
<evidence type="ECO:0000313" key="15">
    <source>
        <dbReference type="EMBL" id="SFH59349.1"/>
    </source>
</evidence>
<dbReference type="GO" id="GO:0008237">
    <property type="term" value="F:metallopeptidase activity"/>
    <property type="evidence" value="ECO:0007669"/>
    <property type="project" value="UniProtKB-KW"/>
</dbReference>
<dbReference type="Pfam" id="PF01546">
    <property type="entry name" value="Peptidase_M20"/>
    <property type="match status" value="1"/>
</dbReference>
<evidence type="ECO:0000256" key="9">
    <source>
        <dbReference type="ARBA" id="ARBA00022833"/>
    </source>
</evidence>
<evidence type="ECO:0000256" key="3">
    <source>
        <dbReference type="ARBA" id="ARBA00009692"/>
    </source>
</evidence>
<evidence type="ECO:0000256" key="4">
    <source>
        <dbReference type="ARBA" id="ARBA00022438"/>
    </source>
</evidence>
<dbReference type="InterPro" id="IPR011650">
    <property type="entry name" value="Peptidase_M20_dimer"/>
</dbReference>
<dbReference type="InterPro" id="IPR002933">
    <property type="entry name" value="Peptidase_M20"/>
</dbReference>
<dbReference type="PANTHER" id="PTHR42994">
    <property type="entry name" value="PEPTIDASE T"/>
    <property type="match status" value="1"/>
</dbReference>
<feature type="binding site" evidence="11 13">
    <location>
        <position position="84"/>
    </location>
    <ligand>
        <name>Zn(2+)</name>
        <dbReference type="ChEBI" id="CHEBI:29105"/>
        <label>1</label>
    </ligand>
</feature>
<comment type="similarity">
    <text evidence="3 11">Belongs to the peptidase M20B family.</text>
</comment>
<dbReference type="GO" id="GO:0006508">
    <property type="term" value="P:proteolysis"/>
    <property type="evidence" value="ECO:0007669"/>
    <property type="project" value="UniProtKB-UniRule"/>
</dbReference>
<dbReference type="InterPro" id="IPR001261">
    <property type="entry name" value="ArgE/DapE_CS"/>
</dbReference>
<evidence type="ECO:0000256" key="1">
    <source>
        <dbReference type="ARBA" id="ARBA00000870"/>
    </source>
</evidence>
<comment type="subcellular location">
    <subcellularLocation>
        <location evidence="2 11">Cytoplasm</location>
    </subcellularLocation>
</comment>
<evidence type="ECO:0000256" key="13">
    <source>
        <dbReference type="PIRSR" id="PIRSR037215-2"/>
    </source>
</evidence>
<comment type="cofactor">
    <cofactor evidence="11 13">
        <name>Zn(2+)</name>
        <dbReference type="ChEBI" id="CHEBI:29105"/>
    </cofactor>
    <text evidence="11 13">Binds 2 Zn(2+) ions per subunit.</text>
</comment>
<evidence type="ECO:0000256" key="8">
    <source>
        <dbReference type="ARBA" id="ARBA00022801"/>
    </source>
</evidence>
<keyword evidence="5 11" id="KW-0963">Cytoplasm</keyword>
<comment type="catalytic activity">
    <reaction evidence="1 11">
        <text>Release of the N-terminal residue from a tripeptide.</text>
        <dbReference type="EC" id="3.4.11.4"/>
    </reaction>
</comment>
<dbReference type="PROSITE" id="PS00759">
    <property type="entry name" value="ARGE_DAPE_CPG2_2"/>
    <property type="match status" value="1"/>
</dbReference>
<feature type="binding site" evidence="11 13">
    <location>
        <position position="203"/>
    </location>
    <ligand>
        <name>Zn(2+)</name>
        <dbReference type="ChEBI" id="CHEBI:29105"/>
        <label>1</label>
    </ligand>
</feature>
<dbReference type="Proteomes" id="UP000198668">
    <property type="component" value="Unassembled WGS sequence"/>
</dbReference>
<keyword evidence="8 11" id="KW-0378">Hydrolase</keyword>
<dbReference type="FunFam" id="3.30.70.360:FF:000002">
    <property type="entry name" value="Peptidase T"/>
    <property type="match status" value="1"/>
</dbReference>
<dbReference type="EC" id="3.4.11.4" evidence="11"/>
<evidence type="ECO:0000256" key="11">
    <source>
        <dbReference type="HAMAP-Rule" id="MF_00550"/>
    </source>
</evidence>
<evidence type="ECO:0000256" key="10">
    <source>
        <dbReference type="ARBA" id="ARBA00023049"/>
    </source>
</evidence>
<dbReference type="Gene3D" id="3.30.70.360">
    <property type="match status" value="1"/>
</dbReference>
<feature type="active site" evidence="11 12">
    <location>
        <position position="86"/>
    </location>
</feature>
<dbReference type="PANTHER" id="PTHR42994:SF1">
    <property type="entry name" value="PEPTIDASE T"/>
    <property type="match status" value="1"/>
</dbReference>
<feature type="binding site" evidence="11 13">
    <location>
        <position position="146"/>
    </location>
    <ligand>
        <name>Zn(2+)</name>
        <dbReference type="ChEBI" id="CHEBI:29105"/>
        <label>2</label>
    </ligand>
</feature>
<dbReference type="EMBL" id="FOQE01000005">
    <property type="protein sequence ID" value="SFH59349.1"/>
    <property type="molecule type" value="Genomic_DNA"/>
</dbReference>
<evidence type="ECO:0000256" key="5">
    <source>
        <dbReference type="ARBA" id="ARBA00022490"/>
    </source>
</evidence>
<dbReference type="NCBIfam" id="TIGR01882">
    <property type="entry name" value="peptidase-T"/>
    <property type="match status" value="1"/>
</dbReference>
<evidence type="ECO:0000256" key="6">
    <source>
        <dbReference type="ARBA" id="ARBA00022670"/>
    </source>
</evidence>
<dbReference type="GO" id="GO:0045148">
    <property type="term" value="F:tripeptide aminopeptidase activity"/>
    <property type="evidence" value="ECO:0007669"/>
    <property type="project" value="UniProtKB-UniRule"/>
</dbReference>
<gene>
    <name evidence="11" type="primary">pepT</name>
    <name evidence="15" type="ORF">SAMN04489868_10535</name>
</gene>
<keyword evidence="4 11" id="KW-0031">Aminopeptidase</keyword>
<dbReference type="GO" id="GO:0043171">
    <property type="term" value="P:peptide catabolic process"/>
    <property type="evidence" value="ECO:0007669"/>
    <property type="project" value="UniProtKB-UniRule"/>
</dbReference>
<name>A0A1I3BBL6_9LACT</name>
<evidence type="ECO:0000256" key="7">
    <source>
        <dbReference type="ARBA" id="ARBA00022723"/>
    </source>
</evidence>
<reference evidence="15 16" key="1">
    <citation type="submission" date="2016-10" db="EMBL/GenBank/DDBJ databases">
        <authorList>
            <person name="de Groot N.N."/>
        </authorList>
    </citation>
    <scope>NUCLEOTIDE SEQUENCE [LARGE SCALE GENOMIC DNA]</scope>
    <source>
        <strain evidence="15 16">DSM 27630</strain>
    </source>
</reference>
<organism evidence="15 16">
    <name type="scientific">Pisciglobus halotolerans</name>
    <dbReference type="NCBI Taxonomy" id="745365"/>
    <lineage>
        <taxon>Bacteria</taxon>
        <taxon>Bacillati</taxon>
        <taxon>Bacillota</taxon>
        <taxon>Bacilli</taxon>
        <taxon>Lactobacillales</taxon>
        <taxon>Carnobacteriaceae</taxon>
    </lineage>
</organism>
<protein>
    <recommendedName>
        <fullName evidence="11">Peptidase T</fullName>
        <ecNumber evidence="11">3.4.11.4</ecNumber>
    </recommendedName>
    <alternativeName>
        <fullName evidence="11">Aminotripeptidase</fullName>
        <shortName evidence="11">Tripeptidase</shortName>
    </alternativeName>
    <alternativeName>
        <fullName evidence="11">Tripeptide aminopeptidase</fullName>
    </alternativeName>
</protein>
<proteinExistence type="inferred from homology"/>
<dbReference type="AlphaFoldDB" id="A0A1I3BBL6"/>
<dbReference type="RefSeq" id="WP_092091357.1">
    <property type="nucleotide sequence ID" value="NZ_FOQE01000005.1"/>
</dbReference>
<keyword evidence="9 11" id="KW-0862">Zinc</keyword>
<dbReference type="HAMAP" id="MF_00550">
    <property type="entry name" value="Aminopeptidase_M20"/>
    <property type="match status" value="1"/>
</dbReference>
<dbReference type="Pfam" id="PF07687">
    <property type="entry name" value="M20_dimer"/>
    <property type="match status" value="1"/>
</dbReference>